<accession>A0A3B4GJE0</accession>
<sequence>MFCTSFSFGPPLETPRGGTVVKQRERMIALCSVLRVDLPEPRKGVLLELYVQTVLFCREHSFNKEQTSTLLSIIKSIHEANVETPLNNSEQCFKYCRELLLCHSVRRPPFSISLFNADEVNRVLTYILSNYMKHYKLYKYIFTTQVNMGRLLKHSKPPSRPQQVKITAAQQLCCRHNFYSPTQPKQSHARNGFISSLSGATSELKALIEQQVREQMMLVSGQLDQRIKEKASQQNSALDYSQNSHKAKK</sequence>
<dbReference type="InterPro" id="IPR032727">
    <property type="entry name" value="CLAMP"/>
</dbReference>
<dbReference type="GeneTree" id="ENSGT00940000154323"/>
<proteinExistence type="predicted"/>
<reference evidence="2" key="1">
    <citation type="submission" date="2023-09" db="UniProtKB">
        <authorList>
            <consortium name="Ensembl"/>
        </authorList>
    </citation>
    <scope>IDENTIFICATION</scope>
</reference>
<dbReference type="PANTHER" id="PTHR28457:SF1">
    <property type="entry name" value="CILIA- AND FLAGELLA-ASSOCIATED PROTEIN 119"/>
    <property type="match status" value="1"/>
</dbReference>
<protein>
    <submittedName>
        <fullName evidence="2">Si:ch73-81k8.2</fullName>
    </submittedName>
</protein>
<feature type="compositionally biased region" description="Polar residues" evidence="1">
    <location>
        <begin position="232"/>
        <end position="249"/>
    </location>
</feature>
<dbReference type="STRING" id="303518.ENSPNYP00000023142"/>
<name>A0A3B4GJE0_9CICH</name>
<evidence type="ECO:0000313" key="2">
    <source>
        <dbReference type="Ensembl" id="ENSPNYP00000023142.1"/>
    </source>
</evidence>
<evidence type="ECO:0000256" key="1">
    <source>
        <dbReference type="SAM" id="MobiDB-lite"/>
    </source>
</evidence>
<dbReference type="PANTHER" id="PTHR28457">
    <property type="entry name" value="COILED-COIL DOMAIN-CONTAINING PROTEIN 189"/>
    <property type="match status" value="1"/>
</dbReference>
<dbReference type="Pfam" id="PF14769">
    <property type="entry name" value="CLAMP"/>
    <property type="match status" value="1"/>
</dbReference>
<feature type="region of interest" description="Disordered" evidence="1">
    <location>
        <begin position="229"/>
        <end position="249"/>
    </location>
</feature>
<dbReference type="AlphaFoldDB" id="A0A3B4GJE0"/>
<organism evidence="2">
    <name type="scientific">Pundamilia nyererei</name>
    <dbReference type="NCBI Taxonomy" id="303518"/>
    <lineage>
        <taxon>Eukaryota</taxon>
        <taxon>Metazoa</taxon>
        <taxon>Chordata</taxon>
        <taxon>Craniata</taxon>
        <taxon>Vertebrata</taxon>
        <taxon>Euteleostomi</taxon>
        <taxon>Actinopterygii</taxon>
        <taxon>Neopterygii</taxon>
        <taxon>Teleostei</taxon>
        <taxon>Neoteleostei</taxon>
        <taxon>Acanthomorphata</taxon>
        <taxon>Ovalentaria</taxon>
        <taxon>Cichlomorphae</taxon>
        <taxon>Cichliformes</taxon>
        <taxon>Cichlidae</taxon>
        <taxon>African cichlids</taxon>
        <taxon>Pseudocrenilabrinae</taxon>
        <taxon>Haplochromini</taxon>
        <taxon>Pundamilia</taxon>
    </lineage>
</organism>
<dbReference type="Ensembl" id="ENSPNYT00000023709.1">
    <property type="protein sequence ID" value="ENSPNYP00000023142.1"/>
    <property type="gene ID" value="ENSPNYG00000017475.1"/>
</dbReference>